<evidence type="ECO:0000313" key="1">
    <source>
        <dbReference type="EMBL" id="CAB4165369.1"/>
    </source>
</evidence>
<gene>
    <name evidence="1" type="ORF">UFOVP820_39</name>
</gene>
<sequence length="69" mass="7875">MNNSPITNAVLEVRKQYLVLEYARQFEAHLRDYGLPDEFNPDDHKARTVATQNTIEVVSSVLEVLKSSI</sequence>
<organism evidence="1">
    <name type="scientific">uncultured Caudovirales phage</name>
    <dbReference type="NCBI Taxonomy" id="2100421"/>
    <lineage>
        <taxon>Viruses</taxon>
        <taxon>Duplodnaviria</taxon>
        <taxon>Heunggongvirae</taxon>
        <taxon>Uroviricota</taxon>
        <taxon>Caudoviricetes</taxon>
        <taxon>Peduoviridae</taxon>
        <taxon>Maltschvirus</taxon>
        <taxon>Maltschvirus maltsch</taxon>
    </lineage>
</organism>
<proteinExistence type="predicted"/>
<reference evidence="1" key="1">
    <citation type="submission" date="2020-04" db="EMBL/GenBank/DDBJ databases">
        <authorList>
            <person name="Chiriac C."/>
            <person name="Salcher M."/>
            <person name="Ghai R."/>
            <person name="Kavagutti S V."/>
        </authorList>
    </citation>
    <scope>NUCLEOTIDE SEQUENCE</scope>
</reference>
<name>A0A6J5P0P4_9CAUD</name>
<accession>A0A6J5P0P4</accession>
<dbReference type="EMBL" id="LR796771">
    <property type="protein sequence ID" value="CAB4165369.1"/>
    <property type="molecule type" value="Genomic_DNA"/>
</dbReference>
<protein>
    <submittedName>
        <fullName evidence="1">Uncharacterized protein</fullName>
    </submittedName>
</protein>